<dbReference type="Gene3D" id="3.80.10.10">
    <property type="entry name" value="Ribonuclease Inhibitor"/>
    <property type="match status" value="1"/>
</dbReference>
<dbReference type="AlphaFoldDB" id="A0A8H5GUV2"/>
<comment type="caution">
    <text evidence="1">The sequence shown here is derived from an EMBL/GenBank/DDBJ whole genome shotgun (WGS) entry which is preliminary data.</text>
</comment>
<dbReference type="SUPFAM" id="SSF52047">
    <property type="entry name" value="RNI-like"/>
    <property type="match status" value="1"/>
</dbReference>
<name>A0A8H5GUV2_9AGAR</name>
<dbReference type="EMBL" id="JAACJM010000009">
    <property type="protein sequence ID" value="KAF5371320.1"/>
    <property type="molecule type" value="Genomic_DNA"/>
</dbReference>
<organism evidence="1 2">
    <name type="scientific">Tetrapyrgos nigripes</name>
    <dbReference type="NCBI Taxonomy" id="182062"/>
    <lineage>
        <taxon>Eukaryota</taxon>
        <taxon>Fungi</taxon>
        <taxon>Dikarya</taxon>
        <taxon>Basidiomycota</taxon>
        <taxon>Agaricomycotina</taxon>
        <taxon>Agaricomycetes</taxon>
        <taxon>Agaricomycetidae</taxon>
        <taxon>Agaricales</taxon>
        <taxon>Marasmiineae</taxon>
        <taxon>Marasmiaceae</taxon>
        <taxon>Tetrapyrgos</taxon>
    </lineage>
</organism>
<evidence type="ECO:0000313" key="2">
    <source>
        <dbReference type="Proteomes" id="UP000559256"/>
    </source>
</evidence>
<accession>A0A8H5GUV2</accession>
<keyword evidence="2" id="KW-1185">Reference proteome</keyword>
<dbReference type="InterPro" id="IPR032675">
    <property type="entry name" value="LRR_dom_sf"/>
</dbReference>
<sequence length="661" mass="73908">MERTAALKDLDSGILEMPLADFSKSYFQFGMTDDDVSECIAKFTESKQLDSDGFWANTLSLYPCAKHCGTLKSARLSVDLNKLCAASNEFIFSLVGDLWTTCGRLRVSHSSESEVASNSNCAKTTHTFSNTLNFCPRIPSQIVPARNDRLPLTLQIESFPRSNWTVLASSMAMFESDGPVAAASNGHEKSINSIFSVEILTEILSWCSPSLCIPDKEGNAVEAFTLVLSQINLLNSVNEERELSNLLDLYLDRSSPALLDVKAYDYNDNGRDYFLEEEQGQLMLRSLLDADSRWHTAVFNLANATITEIESCVGELTTTRQQSRLESLSTPWDEEISFEDDRTTFFHLFQSTPALSFLYLDHWQVSFPLCCDKLTAIQLYWAFPSQLASLFGCCPRLESVDMEEYGASDDSSDTEIPAITSKTLRSLTIPFSEFDPTANAISAFDLPALTHLHISFDVPSGISSLSAIFKRVLARSSYGLQKLKLEGPVLKSDEPLDLLRLLTELTHLIINARQYHHFVLGSNALLEQLVLGPTAATGNSTGSNETNILPQLQNLHIEFCDFRSSTEAKEEDSSFPQIPNLELLYQIAASRVAPVNDQYFGRFKHLGFRAEVWFRKLESREPRDKVWKECIQAFSSDTAPRLRVLEKEGLGLSLSMKCMET</sequence>
<protein>
    <submittedName>
        <fullName evidence="1">Uncharacterized protein</fullName>
    </submittedName>
</protein>
<dbReference type="Proteomes" id="UP000559256">
    <property type="component" value="Unassembled WGS sequence"/>
</dbReference>
<gene>
    <name evidence="1" type="ORF">D9758_004165</name>
</gene>
<evidence type="ECO:0000313" key="1">
    <source>
        <dbReference type="EMBL" id="KAF5371320.1"/>
    </source>
</evidence>
<reference evidence="1 2" key="1">
    <citation type="journal article" date="2020" name="ISME J.">
        <title>Uncovering the hidden diversity of litter-decomposition mechanisms in mushroom-forming fungi.</title>
        <authorList>
            <person name="Floudas D."/>
            <person name="Bentzer J."/>
            <person name="Ahren D."/>
            <person name="Johansson T."/>
            <person name="Persson P."/>
            <person name="Tunlid A."/>
        </authorList>
    </citation>
    <scope>NUCLEOTIDE SEQUENCE [LARGE SCALE GENOMIC DNA]</scope>
    <source>
        <strain evidence="1 2">CBS 291.85</strain>
    </source>
</reference>
<proteinExistence type="predicted"/>